<feature type="non-terminal residue" evidence="1">
    <location>
        <position position="1"/>
    </location>
</feature>
<name>A0A813DU95_POLGL</name>
<organism evidence="1 2">
    <name type="scientific">Polarella glacialis</name>
    <name type="common">Dinoflagellate</name>
    <dbReference type="NCBI Taxonomy" id="89957"/>
    <lineage>
        <taxon>Eukaryota</taxon>
        <taxon>Sar</taxon>
        <taxon>Alveolata</taxon>
        <taxon>Dinophyceae</taxon>
        <taxon>Suessiales</taxon>
        <taxon>Suessiaceae</taxon>
        <taxon>Polarella</taxon>
    </lineage>
</organism>
<dbReference type="EMBL" id="CAJNNV010004076">
    <property type="protein sequence ID" value="CAE8590117.1"/>
    <property type="molecule type" value="Genomic_DNA"/>
</dbReference>
<dbReference type="OrthoDB" id="411717at2759"/>
<accession>A0A813DU95</accession>
<comment type="caution">
    <text evidence="1">The sequence shown here is derived from an EMBL/GenBank/DDBJ whole genome shotgun (WGS) entry which is preliminary data.</text>
</comment>
<dbReference type="Proteomes" id="UP000654075">
    <property type="component" value="Unassembled WGS sequence"/>
</dbReference>
<reference evidence="1" key="1">
    <citation type="submission" date="2021-02" db="EMBL/GenBank/DDBJ databases">
        <authorList>
            <person name="Dougan E. K."/>
            <person name="Rhodes N."/>
            <person name="Thang M."/>
            <person name="Chan C."/>
        </authorList>
    </citation>
    <scope>NUCLEOTIDE SEQUENCE</scope>
</reference>
<keyword evidence="2" id="KW-1185">Reference proteome</keyword>
<evidence type="ECO:0000313" key="1">
    <source>
        <dbReference type="EMBL" id="CAE8590117.1"/>
    </source>
</evidence>
<dbReference type="AlphaFoldDB" id="A0A813DU95"/>
<proteinExistence type="predicted"/>
<protein>
    <submittedName>
        <fullName evidence="1">Uncharacterized protein</fullName>
    </submittedName>
</protein>
<evidence type="ECO:0000313" key="2">
    <source>
        <dbReference type="Proteomes" id="UP000654075"/>
    </source>
</evidence>
<sequence length="222" mass="24254">QHPRNSKGGRARAPYTKMAAAQSAKFSFLTSHGGPGSRKDHNHAAVTQAVPARVRSLPQLGIPAGFSGPLGNKLGLMAYTNLRAPYNARLDVAMHESNPRAKKMYVEKVEELWMSSERIRPETMTPAGVLKERPRGKKMVEENTNSMSHVGSLIRSSEHGDRSGGMLKQADSQMYQGSAGLNAKAERTPIYGHTPPVCLRTFGEDGPTAWDSQVRIARYSDV</sequence>
<gene>
    <name evidence="1" type="ORF">PGLA1383_LOCUS8843</name>
</gene>